<dbReference type="PANTHER" id="PTHR46572:SF2">
    <property type="entry name" value="RHO1 GDP-GTP EXCHANGE PROTEIN 1-RELATED"/>
    <property type="match status" value="1"/>
</dbReference>
<organism evidence="3 4">
    <name type="scientific">Mycena rosella</name>
    <name type="common">Pink bonnet</name>
    <name type="synonym">Agaricus rosellus</name>
    <dbReference type="NCBI Taxonomy" id="1033263"/>
    <lineage>
        <taxon>Eukaryota</taxon>
        <taxon>Fungi</taxon>
        <taxon>Dikarya</taxon>
        <taxon>Basidiomycota</taxon>
        <taxon>Agaricomycotina</taxon>
        <taxon>Agaricomycetes</taxon>
        <taxon>Agaricomycetidae</taxon>
        <taxon>Agaricales</taxon>
        <taxon>Marasmiineae</taxon>
        <taxon>Mycenaceae</taxon>
        <taxon>Mycena</taxon>
    </lineage>
</organism>
<dbReference type="AlphaFoldDB" id="A0AAD7DTV3"/>
<evidence type="ECO:0000313" key="3">
    <source>
        <dbReference type="EMBL" id="KAJ7698983.1"/>
    </source>
</evidence>
<dbReference type="SMART" id="SM00036">
    <property type="entry name" value="CNH"/>
    <property type="match status" value="1"/>
</dbReference>
<comment type="caution">
    <text evidence="3">The sequence shown here is derived from an EMBL/GenBank/DDBJ whole genome shotgun (WGS) entry which is preliminary data.</text>
</comment>
<sequence>MASAEAITEQISTEIHELIIDHLRDDRRSLLACNLVCRSWVPRSRCLLLESMVCRPVPMVSHGGFGKILCAVSYRQGGTDGLIYGTTDGVYRGSENGARLRLLSIHGVSKLEILLDANLFLCLADGVFMSMPLNTLIAGTCHDTDITRISKHASFFDVYRGRTAGESQRVCVLKKSSLSGTIKIFDVSGNQQVSTLVNAQELYIPLEVNSLRFLSSTRLAAALKKGFAVQGGFELVDLTTTETQTLLDPGDSALEFAHKKMKPITVFRVSDLFLVCYDKCGFYIDRRGNMARNKRLMRWDFAPIAFALHDPYLLAFSDMRVEVWNIETAEMVQKINTPYYLLNAPESGEKILALSPTSDDVVEMVFRDHGI</sequence>
<dbReference type="Pfam" id="PF00780">
    <property type="entry name" value="CNH"/>
    <property type="match status" value="1"/>
</dbReference>
<name>A0AAD7DTV3_MYCRO</name>
<dbReference type="Gene3D" id="2.130.10.10">
    <property type="entry name" value="YVTN repeat-like/Quinoprotein amine dehydrogenase"/>
    <property type="match status" value="1"/>
</dbReference>
<accession>A0AAD7DTV3</accession>
<evidence type="ECO:0000259" key="2">
    <source>
        <dbReference type="PROSITE" id="PS50219"/>
    </source>
</evidence>
<evidence type="ECO:0000313" key="4">
    <source>
        <dbReference type="Proteomes" id="UP001221757"/>
    </source>
</evidence>
<gene>
    <name evidence="3" type="ORF">B0H17DRAFT_1049876</name>
</gene>
<dbReference type="InterPro" id="IPR052233">
    <property type="entry name" value="Rho-type_GEFs"/>
</dbReference>
<dbReference type="InterPro" id="IPR015943">
    <property type="entry name" value="WD40/YVTN_repeat-like_dom_sf"/>
</dbReference>
<dbReference type="EMBL" id="JARKIE010000024">
    <property type="protein sequence ID" value="KAJ7698983.1"/>
    <property type="molecule type" value="Genomic_DNA"/>
</dbReference>
<dbReference type="PROSITE" id="PS50219">
    <property type="entry name" value="CNH"/>
    <property type="match status" value="1"/>
</dbReference>
<keyword evidence="4" id="KW-1185">Reference proteome</keyword>
<dbReference type="GO" id="GO:0005085">
    <property type="term" value="F:guanyl-nucleotide exchange factor activity"/>
    <property type="evidence" value="ECO:0007669"/>
    <property type="project" value="UniProtKB-KW"/>
</dbReference>
<dbReference type="Proteomes" id="UP001221757">
    <property type="component" value="Unassembled WGS sequence"/>
</dbReference>
<dbReference type="PANTHER" id="PTHR46572">
    <property type="entry name" value="RHO1 GDP-GTP EXCHANGE PROTEIN 1-RELATED"/>
    <property type="match status" value="1"/>
</dbReference>
<protein>
    <submittedName>
        <fullName evidence="3">CNH domain-containing protein</fullName>
    </submittedName>
</protein>
<reference evidence="3" key="1">
    <citation type="submission" date="2023-03" db="EMBL/GenBank/DDBJ databases">
        <title>Massive genome expansion in bonnet fungi (Mycena s.s.) driven by repeated elements and novel gene families across ecological guilds.</title>
        <authorList>
            <consortium name="Lawrence Berkeley National Laboratory"/>
            <person name="Harder C.B."/>
            <person name="Miyauchi S."/>
            <person name="Viragh M."/>
            <person name="Kuo A."/>
            <person name="Thoen E."/>
            <person name="Andreopoulos B."/>
            <person name="Lu D."/>
            <person name="Skrede I."/>
            <person name="Drula E."/>
            <person name="Henrissat B."/>
            <person name="Morin E."/>
            <person name="Kohler A."/>
            <person name="Barry K."/>
            <person name="LaButti K."/>
            <person name="Morin E."/>
            <person name="Salamov A."/>
            <person name="Lipzen A."/>
            <person name="Mereny Z."/>
            <person name="Hegedus B."/>
            <person name="Baldrian P."/>
            <person name="Stursova M."/>
            <person name="Weitz H."/>
            <person name="Taylor A."/>
            <person name="Grigoriev I.V."/>
            <person name="Nagy L.G."/>
            <person name="Martin F."/>
            <person name="Kauserud H."/>
        </authorList>
    </citation>
    <scope>NUCLEOTIDE SEQUENCE</scope>
    <source>
        <strain evidence="3">CBHHK067</strain>
    </source>
</reference>
<proteinExistence type="predicted"/>
<evidence type="ECO:0000256" key="1">
    <source>
        <dbReference type="ARBA" id="ARBA00022658"/>
    </source>
</evidence>
<feature type="domain" description="CNH" evidence="2">
    <location>
        <begin position="65"/>
        <end position="350"/>
    </location>
</feature>
<keyword evidence="1" id="KW-0344">Guanine-nucleotide releasing factor</keyword>
<dbReference type="InterPro" id="IPR001180">
    <property type="entry name" value="CNH_dom"/>
</dbReference>